<comment type="caution">
    <text evidence="1">The sequence shown here is derived from an EMBL/GenBank/DDBJ whole genome shotgun (WGS) entry which is preliminary data.</text>
</comment>
<keyword evidence="2" id="KW-1185">Reference proteome</keyword>
<dbReference type="EMBL" id="JASJQH010000646">
    <property type="protein sequence ID" value="KAK9763412.1"/>
    <property type="molecule type" value="Genomic_DNA"/>
</dbReference>
<sequence length="390" mass="45440">MSSFESLLEQLFILCRILSLASCGSFIWSMELFQRGEAWCTHIETVLHDLTSSEQAEVYDLLLSQVDTSLRIPSLRVLLKAREHFYKALFFNNGLSKPLISKIWSTWKSARNNPQNPFRDIQNTAVTAATIDVLFALQVNLQEKVTVKKDIKEESYVAQYRYQLLPSSTVRRVMAKIWLLKMVQLLSKDLEGLDIRIIENKISIEIENLAEKQAEGMEVLALCFFLDESDLSQVVEMRNLKLHDGSLKSYILHIQQHLVNWLLDRVNSNTLNITKKLWGLPSWLLFQLIQVYPSFLPFFLAHLKTRTRQSQKRMSNENGWLGFSHSGMDDLKSVWRLLLNTTTAELNQQTKMALTELRHEYQSNTEASLTLRGEREIMFQQYWSRFFASY</sequence>
<evidence type="ECO:0000313" key="1">
    <source>
        <dbReference type="EMBL" id="KAK9763412.1"/>
    </source>
</evidence>
<dbReference type="Gene3D" id="1.25.40.490">
    <property type="match status" value="1"/>
</dbReference>
<reference evidence="1 2" key="1">
    <citation type="submission" date="2023-04" db="EMBL/GenBank/DDBJ databases">
        <title>Genome of Basidiobolus ranarum AG-B5.</title>
        <authorList>
            <person name="Stajich J.E."/>
            <person name="Carter-House D."/>
            <person name="Gryganskyi A."/>
        </authorList>
    </citation>
    <scope>NUCLEOTIDE SEQUENCE [LARGE SCALE GENOMIC DNA]</scope>
    <source>
        <strain evidence="1 2">AG-B5</strain>
    </source>
</reference>
<organism evidence="1 2">
    <name type="scientific">Basidiobolus ranarum</name>
    <dbReference type="NCBI Taxonomy" id="34480"/>
    <lineage>
        <taxon>Eukaryota</taxon>
        <taxon>Fungi</taxon>
        <taxon>Fungi incertae sedis</taxon>
        <taxon>Zoopagomycota</taxon>
        <taxon>Entomophthoromycotina</taxon>
        <taxon>Basidiobolomycetes</taxon>
        <taxon>Basidiobolales</taxon>
        <taxon>Basidiobolaceae</taxon>
        <taxon>Basidiobolus</taxon>
    </lineage>
</organism>
<dbReference type="Proteomes" id="UP001479436">
    <property type="component" value="Unassembled WGS sequence"/>
</dbReference>
<accession>A0ABR2WPM1</accession>
<evidence type="ECO:0000313" key="2">
    <source>
        <dbReference type="Proteomes" id="UP001479436"/>
    </source>
</evidence>
<gene>
    <name evidence="1" type="ORF">K7432_009924</name>
</gene>
<proteinExistence type="predicted"/>
<protein>
    <submittedName>
        <fullName evidence="1">Uncharacterized protein</fullName>
    </submittedName>
</protein>
<dbReference type="InterPro" id="IPR038505">
    <property type="entry name" value="FANCF_C_sf"/>
</dbReference>
<name>A0ABR2WPM1_9FUNG</name>